<dbReference type="EMBL" id="CABDUW010000011">
    <property type="protein sequence ID" value="VTJ51938.1"/>
    <property type="molecule type" value="Genomic_DNA"/>
</dbReference>
<dbReference type="InterPro" id="IPR003877">
    <property type="entry name" value="SPRY_dom"/>
</dbReference>
<dbReference type="InterPro" id="IPR013320">
    <property type="entry name" value="ConA-like_dom_sf"/>
</dbReference>
<protein>
    <recommendedName>
        <fullName evidence="1">B30.2/SPRY domain-containing protein</fullName>
    </recommendedName>
</protein>
<organism evidence="3 4">
    <name type="scientific">Marmota monax</name>
    <name type="common">Woodchuck</name>
    <dbReference type="NCBI Taxonomy" id="9995"/>
    <lineage>
        <taxon>Eukaryota</taxon>
        <taxon>Metazoa</taxon>
        <taxon>Chordata</taxon>
        <taxon>Craniata</taxon>
        <taxon>Vertebrata</taxon>
        <taxon>Euteleostomi</taxon>
        <taxon>Mammalia</taxon>
        <taxon>Eutheria</taxon>
        <taxon>Euarchontoglires</taxon>
        <taxon>Glires</taxon>
        <taxon>Rodentia</taxon>
        <taxon>Sciuromorpha</taxon>
        <taxon>Sciuridae</taxon>
        <taxon>Xerinae</taxon>
        <taxon>Marmotini</taxon>
        <taxon>Marmota</taxon>
    </lineage>
</organism>
<keyword evidence="4" id="KW-1185">Reference proteome</keyword>
<reference evidence="3 4" key="1">
    <citation type="submission" date="2019-04" db="EMBL/GenBank/DDBJ databases">
        <authorList>
            <person name="Alioto T."/>
            <person name="Alioto T."/>
        </authorList>
    </citation>
    <scope>NUCLEOTIDE SEQUENCE [LARGE SCALE GENOMIC DNA]</scope>
</reference>
<dbReference type="InterPro" id="IPR050143">
    <property type="entry name" value="TRIM/RBCC"/>
</dbReference>
<evidence type="ECO:0000313" key="2">
    <source>
        <dbReference type="EMBL" id="KAF7482624.1"/>
    </source>
</evidence>
<dbReference type="Proteomes" id="UP000335636">
    <property type="component" value="Unassembled WGS sequence"/>
</dbReference>
<dbReference type="InterPro" id="IPR001870">
    <property type="entry name" value="B30.2/SPRY"/>
</dbReference>
<dbReference type="AlphaFoldDB" id="A0A5E4A499"/>
<reference evidence="2" key="2">
    <citation type="submission" date="2020-08" db="EMBL/GenBank/DDBJ databases">
        <authorList>
            <person name="Shumante A."/>
            <person name="Zimin A.V."/>
            <person name="Puiu D."/>
            <person name="Salzberg S.L."/>
        </authorList>
    </citation>
    <scope>NUCLEOTIDE SEQUENCE</scope>
    <source>
        <strain evidence="2">WC2-LM</strain>
        <tissue evidence="2">Liver</tissue>
    </source>
</reference>
<evidence type="ECO:0000313" key="3">
    <source>
        <dbReference type="EMBL" id="VTJ51938.1"/>
    </source>
</evidence>
<gene>
    <name evidence="2" type="ORF">GHT09_005957</name>
    <name evidence="3" type="ORF">MONAX_5E007512</name>
</gene>
<dbReference type="SUPFAM" id="SSF49899">
    <property type="entry name" value="Concanavalin A-like lectins/glucanases"/>
    <property type="match status" value="1"/>
</dbReference>
<sequence>MRTQNLFDWRIHARSLKTQRFDWWPCVLGREAFTEGQHDWEVEVGDRTDWLVVVCRENVKKKGFILMSPMAGFWVLELFGKGYWALTPLRTLLQLARAPRRVGIFLNYESGTVSFYNVNDRSHILTFSKASFSGPVRPLFCLWSCDKKPLTMYPVVRPQEVTIIADV</sequence>
<dbReference type="Gene3D" id="2.60.120.920">
    <property type="match status" value="1"/>
</dbReference>
<dbReference type="FunFam" id="2.60.120.920:FF:000004">
    <property type="entry name" value="Butyrophilin subfamily 1 member A1"/>
    <property type="match status" value="1"/>
</dbReference>
<accession>A0A5E4A499</accession>
<evidence type="ECO:0000313" key="4">
    <source>
        <dbReference type="Proteomes" id="UP000335636"/>
    </source>
</evidence>
<dbReference type="Proteomes" id="UP000662637">
    <property type="component" value="Unassembled WGS sequence"/>
</dbReference>
<dbReference type="Pfam" id="PF00622">
    <property type="entry name" value="SPRY"/>
    <property type="match status" value="1"/>
</dbReference>
<name>A0A5E4A499_MARMO</name>
<feature type="domain" description="B30.2/SPRY" evidence="1">
    <location>
        <begin position="1"/>
        <end position="159"/>
    </location>
</feature>
<dbReference type="PRINTS" id="PR01407">
    <property type="entry name" value="BUTYPHLNCDUF"/>
</dbReference>
<evidence type="ECO:0000259" key="1">
    <source>
        <dbReference type="PROSITE" id="PS50188"/>
    </source>
</evidence>
<dbReference type="InterPro" id="IPR003879">
    <property type="entry name" value="Butyrophylin_SPRY"/>
</dbReference>
<dbReference type="InterPro" id="IPR043136">
    <property type="entry name" value="B30.2/SPRY_sf"/>
</dbReference>
<proteinExistence type="predicted"/>
<dbReference type="EMBL" id="WJEC01000531">
    <property type="protein sequence ID" value="KAF7482624.1"/>
    <property type="molecule type" value="Genomic_DNA"/>
</dbReference>
<dbReference type="PROSITE" id="PS50188">
    <property type="entry name" value="B302_SPRY"/>
    <property type="match status" value="1"/>
</dbReference>
<dbReference type="SMART" id="SM00449">
    <property type="entry name" value="SPRY"/>
    <property type="match status" value="1"/>
</dbReference>
<dbReference type="PANTHER" id="PTHR24103">
    <property type="entry name" value="E3 UBIQUITIN-PROTEIN LIGASE TRIM"/>
    <property type="match status" value="1"/>
</dbReference>